<dbReference type="STRING" id="1220188.A0A4S3JJ14"/>
<feature type="compositionally biased region" description="Polar residues" evidence="1">
    <location>
        <begin position="58"/>
        <end position="73"/>
    </location>
</feature>
<keyword evidence="4" id="KW-1185">Reference proteome</keyword>
<proteinExistence type="predicted"/>
<comment type="caution">
    <text evidence="3">The sequence shown here is derived from an EMBL/GenBank/DDBJ whole genome shotgun (WGS) entry which is preliminary data.</text>
</comment>
<feature type="domain" description="Myb-like DNA-binding" evidence="2">
    <location>
        <begin position="7"/>
        <end position="54"/>
    </location>
</feature>
<evidence type="ECO:0000256" key="1">
    <source>
        <dbReference type="SAM" id="MobiDB-lite"/>
    </source>
</evidence>
<organism evidence="3 4">
    <name type="scientific">Aspergillus tanneri</name>
    <dbReference type="NCBI Taxonomy" id="1220188"/>
    <lineage>
        <taxon>Eukaryota</taxon>
        <taxon>Fungi</taxon>
        <taxon>Dikarya</taxon>
        <taxon>Ascomycota</taxon>
        <taxon>Pezizomycotina</taxon>
        <taxon>Eurotiomycetes</taxon>
        <taxon>Eurotiomycetidae</taxon>
        <taxon>Eurotiales</taxon>
        <taxon>Aspergillaceae</taxon>
        <taxon>Aspergillus</taxon>
        <taxon>Aspergillus subgen. Circumdati</taxon>
    </lineage>
</organism>
<gene>
    <name evidence="3" type="ORF">EYZ11_005937</name>
</gene>
<feature type="compositionally biased region" description="Basic and acidic residues" evidence="1">
    <location>
        <begin position="132"/>
        <end position="141"/>
    </location>
</feature>
<feature type="region of interest" description="Disordered" evidence="1">
    <location>
        <begin position="53"/>
        <end position="145"/>
    </location>
</feature>
<dbReference type="EMBL" id="SOSA01000200">
    <property type="protein sequence ID" value="THC94577.1"/>
    <property type="molecule type" value="Genomic_DNA"/>
</dbReference>
<dbReference type="Pfam" id="PF22980">
    <property type="entry name" value="Myb_DNA-bind_8"/>
    <property type="match status" value="1"/>
</dbReference>
<protein>
    <recommendedName>
        <fullName evidence="2">Myb-like DNA-binding domain-containing protein</fullName>
    </recommendedName>
</protein>
<dbReference type="InterPro" id="IPR054505">
    <property type="entry name" value="Myb_DNA-bind_8"/>
</dbReference>
<dbReference type="AlphaFoldDB" id="A0A4S3JJ14"/>
<sequence length="161" mass="17261">MAPVTMEEQFQFLLSCIRFSNSGKIDFNQVAKECSIISKGAAAKRYERLMKAHGINPSGGTVSTPAGNKSGKNSGVGDGNENASPGKNKHSEAKRKATTTPSPINSSPKKARLMKKSAVMCAQDLVEQMAGSEKETKSHGESEDDLPLVSTYLYLTISFCL</sequence>
<evidence type="ECO:0000259" key="2">
    <source>
        <dbReference type="Pfam" id="PF22980"/>
    </source>
</evidence>
<dbReference type="Proteomes" id="UP000308092">
    <property type="component" value="Unassembled WGS sequence"/>
</dbReference>
<accession>A0A4S3JJ14</accession>
<dbReference type="VEuPathDB" id="FungiDB:EYZ11_005937"/>
<feature type="compositionally biased region" description="Polar residues" evidence="1">
    <location>
        <begin position="98"/>
        <end position="108"/>
    </location>
</feature>
<name>A0A4S3JJ14_9EURO</name>
<evidence type="ECO:0000313" key="3">
    <source>
        <dbReference type="EMBL" id="THC94577.1"/>
    </source>
</evidence>
<reference evidence="3 4" key="1">
    <citation type="submission" date="2019-03" db="EMBL/GenBank/DDBJ databases">
        <title>The genome sequence of a newly discovered highly antifungal drug resistant Aspergillus species, Aspergillus tanneri NIH 1004.</title>
        <authorList>
            <person name="Mounaud S."/>
            <person name="Singh I."/>
            <person name="Joardar V."/>
            <person name="Pakala S."/>
            <person name="Pakala S."/>
            <person name="Venepally P."/>
            <person name="Hoover J."/>
            <person name="Nierman W."/>
            <person name="Chung J."/>
            <person name="Losada L."/>
        </authorList>
    </citation>
    <scope>NUCLEOTIDE SEQUENCE [LARGE SCALE GENOMIC DNA]</scope>
    <source>
        <strain evidence="3 4">NIH1004</strain>
    </source>
</reference>
<evidence type="ECO:0000313" key="4">
    <source>
        <dbReference type="Proteomes" id="UP000308092"/>
    </source>
</evidence>